<dbReference type="EMBL" id="AHMM02000023">
    <property type="protein sequence ID" value="EQA36217.1"/>
    <property type="molecule type" value="Genomic_DNA"/>
</dbReference>
<organism evidence="1 2">
    <name type="scientific">Leptospira inadai serovar Lyme str. 10</name>
    <dbReference type="NCBI Taxonomy" id="1049790"/>
    <lineage>
        <taxon>Bacteria</taxon>
        <taxon>Pseudomonadati</taxon>
        <taxon>Spirochaetota</taxon>
        <taxon>Spirochaetia</taxon>
        <taxon>Leptospirales</taxon>
        <taxon>Leptospiraceae</taxon>
        <taxon>Leptospira</taxon>
    </lineage>
</organism>
<dbReference type="STRING" id="1049790.LEP1GSC047_3416"/>
<evidence type="ECO:0000313" key="2">
    <source>
        <dbReference type="Proteomes" id="UP000018719"/>
    </source>
</evidence>
<dbReference type="AlphaFoldDB" id="V6HAI3"/>
<sequence>MSRGWSPLDLTGLFVQKFISELYWVRITESREAPLLP</sequence>
<protein>
    <submittedName>
        <fullName evidence="1">Uncharacterized protein</fullName>
    </submittedName>
</protein>
<proteinExistence type="predicted"/>
<dbReference type="Proteomes" id="UP000018719">
    <property type="component" value="Unassembled WGS sequence"/>
</dbReference>
<name>V6HAI3_9LEPT</name>
<comment type="caution">
    <text evidence="1">The sequence shown here is derived from an EMBL/GenBank/DDBJ whole genome shotgun (WGS) entry which is preliminary data.</text>
</comment>
<evidence type="ECO:0000313" key="1">
    <source>
        <dbReference type="EMBL" id="EQA36217.1"/>
    </source>
</evidence>
<reference evidence="1 2" key="1">
    <citation type="submission" date="2013-05" db="EMBL/GenBank/DDBJ databases">
        <authorList>
            <person name="Harkins D.M."/>
            <person name="Durkin A.S."/>
            <person name="Brinkac L.M."/>
            <person name="Haft D.H."/>
            <person name="Selengut J.D."/>
            <person name="Sanka R."/>
            <person name="DePew J."/>
            <person name="Purushe J."/>
            <person name="Hartskeerl R.A."/>
            <person name="Ahmed A."/>
            <person name="van der Linden H."/>
            <person name="Goris M.G.A."/>
            <person name="Vinetz J.M."/>
            <person name="Sutton G.G."/>
            <person name="Nierman W.C."/>
            <person name="Fouts D.E."/>
        </authorList>
    </citation>
    <scope>NUCLEOTIDE SEQUENCE [LARGE SCALE GENOMIC DNA]</scope>
    <source>
        <strain evidence="1 2">10</strain>
    </source>
</reference>
<gene>
    <name evidence="1" type="ORF">LEP1GSC047_3416</name>
</gene>
<accession>V6HAI3</accession>